<dbReference type="InParanoid" id="I4Y6E2"/>
<dbReference type="EMBL" id="JH668249">
    <property type="protein sequence ID" value="EIM19534.1"/>
    <property type="molecule type" value="Genomic_DNA"/>
</dbReference>
<accession>I4Y6E2</accession>
<sequence>MRFLTILFLPSVAFASRINLKAASTNAEFDMLLKDSNLDQCYQNQCGPIREKLQNDCYKIIKGKQPNSIDIDTAFKYSNCVCQSIDYIHDHLDCADCMNSAGVGAEKNLTGKLEQMCVDVDADPENTEEDKSSSVANVFPVTLLASFFAAFAASLGTQHSLMIRQASVSAQELIDNPQLETCYENQCAPIREKLQSDCLSILENSDPDNMDEKSSLEYSTCICDSFDYVQQNSDCDSCIRENDGGTTDEVGHFCTGIRSLSDDEDVSSSISNIPPAKFVASSSAFAASIGSQKPILARYSYQDIGSLLKQPGVSHCAENQCKPVDDKIQNECSKIVGDFEAPENIDRELALKYSFCVCDALAYARADSPCGVCLDEGIEDTTDEIETFCKPSFENPELGNEYRD</sequence>
<protein>
    <submittedName>
        <fullName evidence="2">Uncharacterized protein</fullName>
    </submittedName>
</protein>
<proteinExistence type="predicted"/>
<evidence type="ECO:0000256" key="1">
    <source>
        <dbReference type="SAM" id="SignalP"/>
    </source>
</evidence>
<feature type="signal peptide" evidence="1">
    <location>
        <begin position="1"/>
        <end position="15"/>
    </location>
</feature>
<dbReference type="RefSeq" id="XP_006960457.1">
    <property type="nucleotide sequence ID" value="XM_006960395.1"/>
</dbReference>
<feature type="chain" id="PRO_5013356897" evidence="1">
    <location>
        <begin position="16"/>
        <end position="404"/>
    </location>
</feature>
<gene>
    <name evidence="2" type="ORF">WALSEDRAFT_70556</name>
</gene>
<name>I4Y6E2_WALMC</name>
<evidence type="ECO:0000313" key="3">
    <source>
        <dbReference type="Proteomes" id="UP000005242"/>
    </source>
</evidence>
<dbReference type="KEGG" id="wse:WALSEDRAFT_70556"/>
<evidence type="ECO:0000313" key="2">
    <source>
        <dbReference type="EMBL" id="EIM19534.1"/>
    </source>
</evidence>
<organism evidence="2 3">
    <name type="scientific">Wallemia mellicola (strain ATCC MYA-4683 / CBS 633.66)</name>
    <name type="common">Wallemia sebi (CBS 633.66)</name>
    <dbReference type="NCBI Taxonomy" id="671144"/>
    <lineage>
        <taxon>Eukaryota</taxon>
        <taxon>Fungi</taxon>
        <taxon>Dikarya</taxon>
        <taxon>Basidiomycota</taxon>
        <taxon>Wallemiomycotina</taxon>
        <taxon>Wallemiomycetes</taxon>
        <taxon>Wallemiales</taxon>
        <taxon>Wallemiaceae</taxon>
        <taxon>Wallemia</taxon>
    </lineage>
</organism>
<keyword evidence="3" id="KW-1185">Reference proteome</keyword>
<dbReference type="AlphaFoldDB" id="I4Y6E2"/>
<keyword evidence="1" id="KW-0732">Signal</keyword>
<dbReference type="GeneID" id="18475758"/>
<dbReference type="Proteomes" id="UP000005242">
    <property type="component" value="Unassembled WGS sequence"/>
</dbReference>
<dbReference type="HOGENOM" id="CLU_681869_0_0_1"/>
<reference evidence="2 3" key="1">
    <citation type="journal article" date="2012" name="Fungal Genet. Biol.">
        <title>The genome of the xerotolerant mold Wallemia sebi reveals adaptations to osmotic stress and suggests cryptic sexual reproduction.</title>
        <authorList>
            <person name="Padamsee M."/>
            <person name="Kumar T.K.A."/>
            <person name="Riley R."/>
            <person name="Binder M."/>
            <person name="Boyd A."/>
            <person name="Calvo A.M."/>
            <person name="Furukawa K."/>
            <person name="Hesse C."/>
            <person name="Hohmann S."/>
            <person name="James T.Y."/>
            <person name="LaButti K."/>
            <person name="Lapidus A."/>
            <person name="Lindquist E."/>
            <person name="Lucas S."/>
            <person name="Miller K."/>
            <person name="Shantappa S."/>
            <person name="Grigoriev I.V."/>
            <person name="Hibbett D.S."/>
            <person name="McLaughlin D.J."/>
            <person name="Spatafora J.W."/>
            <person name="Aime M.C."/>
        </authorList>
    </citation>
    <scope>NUCLEOTIDE SEQUENCE [LARGE SCALE GENOMIC DNA]</scope>
    <source>
        <strain evidence="3">ATCC MYA-4683 / CBS 633.66</strain>
    </source>
</reference>